<dbReference type="OMA" id="FRENDYD"/>
<name>L2GTZ7_VAVCU</name>
<accession>L2GTZ7</accession>
<keyword evidence="2" id="KW-1185">Reference proteome</keyword>
<dbReference type="RefSeq" id="XP_008074749.1">
    <property type="nucleotide sequence ID" value="XM_008076558.1"/>
</dbReference>
<dbReference type="InParanoid" id="L2GTZ7"/>
<proteinExistence type="predicted"/>
<dbReference type="InterPro" id="IPR037231">
    <property type="entry name" value="NAP-like_sf"/>
</dbReference>
<dbReference type="STRING" id="948595.L2GTZ7"/>
<dbReference type="HOGENOM" id="CLU_125119_0_0_1"/>
<dbReference type="Proteomes" id="UP000011081">
    <property type="component" value="Unassembled WGS sequence"/>
</dbReference>
<sequence length="186" mass="22243">MENNNDLEGKLNMFQSRVDQEYKEFAKNDFNVKLEYFNSLKPILRERDDFIQDLPSSDEGANFWEKAAQNCPSFRDLLPLEEEDFSISWIESLRCWYEENYVCGVEIALSRNDYLNNRRLTKKFSLLDHTSEGTELKVKKEAECLLFDFFRENDYDLEVFDILYELYINGAYYYCMCDESDSTENK</sequence>
<reference evidence="2" key="1">
    <citation type="submission" date="2011-03" db="EMBL/GenBank/DDBJ databases">
        <title>The genome sequence of Vavraia culicis strain floridensis.</title>
        <authorList>
            <consortium name="The Broad Institute Genome Sequencing Platform"/>
            <person name="Cuomo C."/>
            <person name="Becnel J."/>
            <person name="Sanscrainte N."/>
            <person name="Young S.K."/>
            <person name="Zeng Q."/>
            <person name="Gargeya S."/>
            <person name="Fitzgerald M."/>
            <person name="Haas B."/>
            <person name="Abouelleil A."/>
            <person name="Alvarado L."/>
            <person name="Arachchi H.M."/>
            <person name="Berlin A."/>
            <person name="Chapman S.B."/>
            <person name="Gearin G."/>
            <person name="Goldberg J."/>
            <person name="Griggs A."/>
            <person name="Gujja S."/>
            <person name="Hansen M."/>
            <person name="Heiman D."/>
            <person name="Howarth C."/>
            <person name="Larimer J."/>
            <person name="Lui A."/>
            <person name="MacDonald P.J.P."/>
            <person name="McCowen C."/>
            <person name="Montmayeur A."/>
            <person name="Murphy C."/>
            <person name="Neiman D."/>
            <person name="Pearson M."/>
            <person name="Priest M."/>
            <person name="Roberts A."/>
            <person name="Saif S."/>
            <person name="Shea T."/>
            <person name="Sisk P."/>
            <person name="Stolte C."/>
            <person name="Sykes S."/>
            <person name="Wortman J."/>
            <person name="Nusbaum C."/>
            <person name="Birren B."/>
        </authorList>
    </citation>
    <scope>NUCLEOTIDE SEQUENCE [LARGE SCALE GENOMIC DNA]</scope>
    <source>
        <strain evidence="2">floridensis</strain>
    </source>
</reference>
<dbReference type="AlphaFoldDB" id="L2GTZ7"/>
<dbReference type="EMBL" id="GL877433">
    <property type="protein sequence ID" value="ELA46773.1"/>
    <property type="molecule type" value="Genomic_DNA"/>
</dbReference>
<organism evidence="1 2">
    <name type="scientific">Vavraia culicis (isolate floridensis)</name>
    <name type="common">Microsporidian parasite</name>
    <dbReference type="NCBI Taxonomy" id="948595"/>
    <lineage>
        <taxon>Eukaryota</taxon>
        <taxon>Fungi</taxon>
        <taxon>Fungi incertae sedis</taxon>
        <taxon>Microsporidia</taxon>
        <taxon>Pleistophoridae</taxon>
        <taxon>Vavraia</taxon>
    </lineage>
</organism>
<dbReference type="GeneID" id="19879605"/>
<dbReference type="Gene3D" id="3.30.1120.90">
    <property type="entry name" value="Nucleosome assembly protein"/>
    <property type="match status" value="1"/>
</dbReference>
<evidence type="ECO:0000313" key="2">
    <source>
        <dbReference type="Proteomes" id="UP000011081"/>
    </source>
</evidence>
<evidence type="ECO:0000313" key="1">
    <source>
        <dbReference type="EMBL" id="ELA46773.1"/>
    </source>
</evidence>
<dbReference type="OrthoDB" id="19419at2759"/>
<dbReference type="SUPFAM" id="SSF143113">
    <property type="entry name" value="NAP-like"/>
    <property type="match status" value="1"/>
</dbReference>
<protein>
    <submittedName>
        <fullName evidence="1">Uncharacterized protein</fullName>
    </submittedName>
</protein>
<gene>
    <name evidence="1" type="ORF">VCUG_01732</name>
</gene>
<dbReference type="VEuPathDB" id="MicrosporidiaDB:VCUG_01732"/>